<reference evidence="2" key="1">
    <citation type="journal article" date="2014" name="Front. Microbiol.">
        <title>High frequency of phylogenetically diverse reductive dehalogenase-homologous genes in deep subseafloor sedimentary metagenomes.</title>
        <authorList>
            <person name="Kawai M."/>
            <person name="Futagami T."/>
            <person name="Toyoda A."/>
            <person name="Takaki Y."/>
            <person name="Nishi S."/>
            <person name="Hori S."/>
            <person name="Arai W."/>
            <person name="Tsubouchi T."/>
            <person name="Morono Y."/>
            <person name="Uchiyama I."/>
            <person name="Ito T."/>
            <person name="Fujiyama A."/>
            <person name="Inagaki F."/>
            <person name="Takami H."/>
        </authorList>
    </citation>
    <scope>NUCLEOTIDE SEQUENCE</scope>
    <source>
        <strain evidence="2">Expedition CK06-06</strain>
    </source>
</reference>
<dbReference type="PROSITE" id="PS50035">
    <property type="entry name" value="PLD"/>
    <property type="match status" value="1"/>
</dbReference>
<feature type="non-terminal residue" evidence="2">
    <location>
        <position position="1"/>
    </location>
</feature>
<dbReference type="InterPro" id="IPR001736">
    <property type="entry name" value="PLipase_D/transphosphatidylase"/>
</dbReference>
<gene>
    <name evidence="2" type="ORF">S01H1_59945</name>
</gene>
<dbReference type="InterPro" id="IPR025202">
    <property type="entry name" value="PLD-like_dom"/>
</dbReference>
<comment type="caution">
    <text evidence="2">The sequence shown here is derived from an EMBL/GenBank/DDBJ whole genome shotgun (WGS) entry which is preliminary data.</text>
</comment>
<dbReference type="Pfam" id="PF13091">
    <property type="entry name" value="PLDc_2"/>
    <property type="match status" value="1"/>
</dbReference>
<sequence>ITRHNIKFLLLLSSLILCLFISLSSICASDFQELYPAKVKDISDRAYEPAVIELLDGAKESIVISMYSIRLGTKWRNPVKLLLNDLLEARDRGVSVTLYLNTRFRGMEEGDIKITESPAVKILEDAGCIIHFIPYHKRLHDKLIIVDGRYVVEGSTNWSIAALRDNYESDTLIDSKDLANIKLTRLKSFILLEDLPDKKPNRELYTKSLPEKISLPQALITDKKYLPRMVNRRSTRVMNLYLRLVAYSQSIGKK</sequence>
<protein>
    <recommendedName>
        <fullName evidence="1">PLD phosphodiesterase domain-containing protein</fullName>
    </recommendedName>
</protein>
<dbReference type="GO" id="GO:0030572">
    <property type="term" value="F:phosphatidyltransferase activity"/>
    <property type="evidence" value="ECO:0007669"/>
    <property type="project" value="UniProtKB-ARBA"/>
</dbReference>
<feature type="domain" description="PLD phosphodiesterase" evidence="1">
    <location>
        <begin position="135"/>
        <end position="162"/>
    </location>
</feature>
<organism evidence="2">
    <name type="scientific">marine sediment metagenome</name>
    <dbReference type="NCBI Taxonomy" id="412755"/>
    <lineage>
        <taxon>unclassified sequences</taxon>
        <taxon>metagenomes</taxon>
        <taxon>ecological metagenomes</taxon>
    </lineage>
</organism>
<proteinExistence type="predicted"/>
<evidence type="ECO:0000259" key="1">
    <source>
        <dbReference type="PROSITE" id="PS50035"/>
    </source>
</evidence>
<evidence type="ECO:0000313" key="2">
    <source>
        <dbReference type="EMBL" id="GAG16702.1"/>
    </source>
</evidence>
<feature type="non-terminal residue" evidence="2">
    <location>
        <position position="254"/>
    </location>
</feature>
<dbReference type="EMBL" id="BARS01039242">
    <property type="protein sequence ID" value="GAG16702.1"/>
    <property type="molecule type" value="Genomic_DNA"/>
</dbReference>
<dbReference type="PANTHER" id="PTHR21248:SF22">
    <property type="entry name" value="PHOSPHOLIPASE D"/>
    <property type="match status" value="1"/>
</dbReference>
<name>X0W018_9ZZZZ</name>
<dbReference type="AlphaFoldDB" id="X0W018"/>
<dbReference type="Gene3D" id="3.30.870.10">
    <property type="entry name" value="Endonuclease Chain A"/>
    <property type="match status" value="1"/>
</dbReference>
<dbReference type="GO" id="GO:0032049">
    <property type="term" value="P:cardiolipin biosynthetic process"/>
    <property type="evidence" value="ECO:0007669"/>
    <property type="project" value="UniProtKB-ARBA"/>
</dbReference>
<dbReference type="SUPFAM" id="SSF56024">
    <property type="entry name" value="Phospholipase D/nuclease"/>
    <property type="match status" value="1"/>
</dbReference>
<accession>X0W018</accession>
<dbReference type="PANTHER" id="PTHR21248">
    <property type="entry name" value="CARDIOLIPIN SYNTHASE"/>
    <property type="match status" value="1"/>
</dbReference>